<sequence>MTYPKTAPFFQFRKSLLIILLCLVTVTPTQQAHANKSLIIPAALTLAVAGIYFLTEYHLGYDNGFEESMTLLPAITYQVDSTNSHKNGGSEVILTPKIIRGQYIKPIRSERTVMQFAGRAVCSPITNTKGTSVDLSDLNRQCREWFNDHTMKFPHQALGVKIDQLDTLLLPKLVYNVNTKKLDLLATPVSFVKQDGSPSSVNSAITRSETKWQRLSPSFPELDNLSLEEKKELHICHHAPELSKMQHPLESADHHYYYDFPVPGISHLHKTSHEFFIATQYSKLLGNWGYYWVIDAPWPNGYRNLTFAKTKYIDPSQPL</sequence>
<dbReference type="RefSeq" id="WP_262564346.1">
    <property type="nucleotide sequence ID" value="NZ_JAPFCC010000001.1"/>
</dbReference>
<proteinExistence type="predicted"/>
<accession>A0ABT3N016</accession>
<protein>
    <recommendedName>
        <fullName evidence="3">DUF3298 domain-containing protein</fullName>
    </recommendedName>
</protein>
<reference evidence="1 2" key="1">
    <citation type="submission" date="2022-10" db="EMBL/GenBank/DDBJ databases">
        <title>High-quality genome sequences of two octocoral-associated bacteria, Endozoicomonas euniceicola EF212 and Endozoicomonas gorgoniicola PS125.</title>
        <authorList>
            <person name="Chiou Y.-J."/>
            <person name="Chen Y.-H."/>
        </authorList>
    </citation>
    <scope>NUCLEOTIDE SEQUENCE [LARGE SCALE GENOMIC DNA]</scope>
    <source>
        <strain evidence="1 2">PS125</strain>
    </source>
</reference>
<organism evidence="1 2">
    <name type="scientific">Endozoicomonas gorgoniicola</name>
    <dbReference type="NCBI Taxonomy" id="1234144"/>
    <lineage>
        <taxon>Bacteria</taxon>
        <taxon>Pseudomonadati</taxon>
        <taxon>Pseudomonadota</taxon>
        <taxon>Gammaproteobacteria</taxon>
        <taxon>Oceanospirillales</taxon>
        <taxon>Endozoicomonadaceae</taxon>
        <taxon>Endozoicomonas</taxon>
    </lineage>
</organism>
<gene>
    <name evidence="1" type="ORF">NX722_18615</name>
</gene>
<keyword evidence="2" id="KW-1185">Reference proteome</keyword>
<dbReference type="EMBL" id="JAPFCC010000001">
    <property type="protein sequence ID" value="MCW7554594.1"/>
    <property type="molecule type" value="Genomic_DNA"/>
</dbReference>
<dbReference type="Proteomes" id="UP001209854">
    <property type="component" value="Unassembled WGS sequence"/>
</dbReference>
<evidence type="ECO:0000313" key="2">
    <source>
        <dbReference type="Proteomes" id="UP001209854"/>
    </source>
</evidence>
<name>A0ABT3N016_9GAMM</name>
<evidence type="ECO:0008006" key="3">
    <source>
        <dbReference type="Google" id="ProtNLM"/>
    </source>
</evidence>
<comment type="caution">
    <text evidence="1">The sequence shown here is derived from an EMBL/GenBank/DDBJ whole genome shotgun (WGS) entry which is preliminary data.</text>
</comment>
<evidence type="ECO:0000313" key="1">
    <source>
        <dbReference type="EMBL" id="MCW7554594.1"/>
    </source>
</evidence>